<comment type="caution">
    <text evidence="12">The sequence shown here is derived from an EMBL/GenBank/DDBJ whole genome shotgun (WGS) entry which is preliminary data.</text>
</comment>
<feature type="region of interest" description="Disordered" evidence="9">
    <location>
        <begin position="162"/>
        <end position="184"/>
    </location>
</feature>
<dbReference type="GO" id="GO:0009279">
    <property type="term" value="C:cell outer membrane"/>
    <property type="evidence" value="ECO:0007669"/>
    <property type="project" value="UniProtKB-SubCell"/>
</dbReference>
<dbReference type="NCBIfam" id="TIGR02802">
    <property type="entry name" value="Pal_lipo"/>
    <property type="match status" value="1"/>
</dbReference>
<evidence type="ECO:0000259" key="11">
    <source>
        <dbReference type="PROSITE" id="PS51123"/>
    </source>
</evidence>
<organism evidence="12 13">
    <name type="scientific">SAR86 cluster bacterium</name>
    <dbReference type="NCBI Taxonomy" id="2030880"/>
    <lineage>
        <taxon>Bacteria</taxon>
        <taxon>Pseudomonadati</taxon>
        <taxon>Pseudomonadota</taxon>
        <taxon>Gammaproteobacteria</taxon>
        <taxon>SAR86 cluster</taxon>
    </lineage>
</organism>
<dbReference type="GO" id="GO:0051301">
    <property type="term" value="P:cell division"/>
    <property type="evidence" value="ECO:0007669"/>
    <property type="project" value="UniProtKB-UniRule"/>
</dbReference>
<keyword evidence="4 8" id="KW-0564">Palmitate</keyword>
<dbReference type="PRINTS" id="PR01021">
    <property type="entry name" value="OMPADOMAIN"/>
</dbReference>
<dbReference type="InterPro" id="IPR036737">
    <property type="entry name" value="OmpA-like_sf"/>
</dbReference>
<feature type="chain" id="PRO_5012043012" description="Peptidoglycan-associated lipoprotein" evidence="10">
    <location>
        <begin position="24"/>
        <end position="184"/>
    </location>
</feature>
<dbReference type="Pfam" id="PF00691">
    <property type="entry name" value="OmpA"/>
    <property type="match status" value="1"/>
</dbReference>
<evidence type="ECO:0000256" key="10">
    <source>
        <dbReference type="SAM" id="SignalP"/>
    </source>
</evidence>
<keyword evidence="6 8" id="KW-0449">Lipoprotein</keyword>
<dbReference type="CDD" id="cd07185">
    <property type="entry name" value="OmpA_C-like"/>
    <property type="match status" value="1"/>
</dbReference>
<reference evidence="13" key="1">
    <citation type="submission" date="2017-08" db="EMBL/GenBank/DDBJ databases">
        <title>A dynamic microbial community with high functional redundancy inhabits the cold, oxic subseafloor aquifer.</title>
        <authorList>
            <person name="Tully B.J."/>
            <person name="Wheat C.G."/>
            <person name="Glazer B.T."/>
            <person name="Huber J.A."/>
        </authorList>
    </citation>
    <scope>NUCLEOTIDE SEQUENCE [LARGE SCALE GENOMIC DNA]</scope>
</reference>
<dbReference type="InterPro" id="IPR006690">
    <property type="entry name" value="OMPA-like_CS"/>
</dbReference>
<dbReference type="InterPro" id="IPR006664">
    <property type="entry name" value="OMP_bac"/>
</dbReference>
<comment type="function">
    <text evidence="8">Part of the Tol-Pal system, which plays a role in outer membrane invagination during cell division and is important for maintaining outer membrane integrity.</text>
</comment>
<dbReference type="EMBL" id="NVWI01000003">
    <property type="protein sequence ID" value="PCJ42214.1"/>
    <property type="molecule type" value="Genomic_DNA"/>
</dbReference>
<dbReference type="Proteomes" id="UP000228987">
    <property type="component" value="Unassembled WGS sequence"/>
</dbReference>
<dbReference type="PRINTS" id="PR01023">
    <property type="entry name" value="NAFLGMOTY"/>
</dbReference>
<dbReference type="InterPro" id="IPR050330">
    <property type="entry name" value="Bact_OuterMem_StrucFunc"/>
</dbReference>
<feature type="signal peptide" evidence="10">
    <location>
        <begin position="1"/>
        <end position="23"/>
    </location>
</feature>
<dbReference type="PROSITE" id="PS51257">
    <property type="entry name" value="PROKAR_LIPOPROTEIN"/>
    <property type="match status" value="1"/>
</dbReference>
<protein>
    <recommendedName>
        <fullName evidence="8">Peptidoglycan-associated lipoprotein</fullName>
        <shortName evidence="8">PAL</shortName>
    </recommendedName>
</protein>
<evidence type="ECO:0000256" key="1">
    <source>
        <dbReference type="ARBA" id="ARBA00022618"/>
    </source>
</evidence>
<keyword evidence="7 8" id="KW-0131">Cell cycle</keyword>
<dbReference type="AlphaFoldDB" id="A0A2A5CE99"/>
<comment type="subunit">
    <text evidence="8">The Tol-Pal system is composed of five core proteins: the inner membrane proteins TolA, TolQ and TolR, the periplasmic protein TolB and the outer membrane protein Pal. They form a network linking the inner and outer membranes and the peptidoglycan layer.</text>
</comment>
<dbReference type="PANTHER" id="PTHR30329:SF21">
    <property type="entry name" value="LIPOPROTEIN YIAD-RELATED"/>
    <property type="match status" value="1"/>
</dbReference>
<keyword evidence="5 8" id="KW-0998">Cell outer membrane</keyword>
<feature type="domain" description="OmpA-like" evidence="11">
    <location>
        <begin position="72"/>
        <end position="184"/>
    </location>
</feature>
<name>A0A2A5CE99_9GAMM</name>
<evidence type="ECO:0000256" key="5">
    <source>
        <dbReference type="ARBA" id="ARBA00023237"/>
    </source>
</evidence>
<evidence type="ECO:0000256" key="7">
    <source>
        <dbReference type="ARBA" id="ARBA00023306"/>
    </source>
</evidence>
<feature type="compositionally biased region" description="Gly residues" evidence="9">
    <location>
        <begin position="45"/>
        <end position="57"/>
    </location>
</feature>
<evidence type="ECO:0000256" key="8">
    <source>
        <dbReference type="HAMAP-Rule" id="MF_02204"/>
    </source>
</evidence>
<sequence>MRNNKFYKLSMVAAFTLFLAACGTTTDDMGDGSDSGMGDTNSGSMGDGDNTGRGNASGAGDNMSGLSAAQMRERESALATTVFYFDFDRSDLSSEAREALVHHANRLMENSSLRYRLEGHADERGTREYNLALGERRAQAIERYLQVQGVSSNQLEVISYGEEQPIDPGSSDAAHARNRRVEIQ</sequence>
<evidence type="ECO:0000256" key="2">
    <source>
        <dbReference type="ARBA" id="ARBA00022729"/>
    </source>
</evidence>
<dbReference type="InterPro" id="IPR014169">
    <property type="entry name" value="Pal_lipo_C"/>
</dbReference>
<gene>
    <name evidence="8 12" type="primary">pal</name>
    <name evidence="12" type="ORF">COA71_06405</name>
</gene>
<accession>A0A2A5CE99</accession>
<evidence type="ECO:0000313" key="12">
    <source>
        <dbReference type="EMBL" id="PCJ42214.1"/>
    </source>
</evidence>
<proteinExistence type="inferred from homology"/>
<dbReference type="InterPro" id="IPR006665">
    <property type="entry name" value="OmpA-like"/>
</dbReference>
<comment type="similarity">
    <text evidence="8">Belongs to the Pal lipoprotein family.</text>
</comment>
<keyword evidence="1 8" id="KW-0132">Cell division</keyword>
<evidence type="ECO:0000313" key="13">
    <source>
        <dbReference type="Proteomes" id="UP000228987"/>
    </source>
</evidence>
<evidence type="ECO:0000256" key="6">
    <source>
        <dbReference type="ARBA" id="ARBA00023288"/>
    </source>
</evidence>
<dbReference type="PANTHER" id="PTHR30329">
    <property type="entry name" value="STATOR ELEMENT OF FLAGELLAR MOTOR COMPLEX"/>
    <property type="match status" value="1"/>
</dbReference>
<comment type="subcellular location">
    <subcellularLocation>
        <location evidence="8">Cell outer membrane</location>
        <topology evidence="8">Lipid-anchor</topology>
    </subcellularLocation>
</comment>
<dbReference type="PROSITE" id="PS01068">
    <property type="entry name" value="OMPA_1"/>
    <property type="match status" value="1"/>
</dbReference>
<keyword evidence="2 8" id="KW-0732">Signal</keyword>
<evidence type="ECO:0000256" key="9">
    <source>
        <dbReference type="SAM" id="MobiDB-lite"/>
    </source>
</evidence>
<dbReference type="Gene3D" id="3.30.1330.60">
    <property type="entry name" value="OmpA-like domain"/>
    <property type="match status" value="1"/>
</dbReference>
<dbReference type="HAMAP" id="MF_02204">
    <property type="entry name" value="Pal"/>
    <property type="match status" value="1"/>
</dbReference>
<evidence type="ECO:0000256" key="4">
    <source>
        <dbReference type="ARBA" id="ARBA00023139"/>
    </source>
</evidence>
<dbReference type="InterPro" id="IPR039001">
    <property type="entry name" value="Pal"/>
</dbReference>
<dbReference type="SUPFAM" id="SSF103088">
    <property type="entry name" value="OmpA-like"/>
    <property type="match status" value="1"/>
</dbReference>
<dbReference type="PROSITE" id="PS51123">
    <property type="entry name" value="OMPA_2"/>
    <property type="match status" value="1"/>
</dbReference>
<feature type="region of interest" description="Disordered" evidence="9">
    <location>
        <begin position="29"/>
        <end position="66"/>
    </location>
</feature>
<feature type="compositionally biased region" description="Low complexity" evidence="9">
    <location>
        <begin position="29"/>
        <end position="44"/>
    </location>
</feature>
<keyword evidence="3 8" id="KW-0472">Membrane</keyword>
<evidence type="ECO:0000256" key="3">
    <source>
        <dbReference type="ARBA" id="ARBA00023136"/>
    </source>
</evidence>